<dbReference type="AlphaFoldDB" id="A0A1X0QJZ6"/>
<dbReference type="InterPro" id="IPR019734">
    <property type="entry name" value="TPR_rpt"/>
</dbReference>
<proteinExistence type="inferred from homology"/>
<dbReference type="VEuPathDB" id="MicrosporidiaDB:HERIO_2047"/>
<dbReference type="VEuPathDB" id="MicrosporidiaDB:A0H76_2342"/>
<protein>
    <submittedName>
        <fullName evidence="4">CDC27</fullName>
    </submittedName>
</protein>
<dbReference type="PROSITE" id="PS50005">
    <property type="entry name" value="TPR"/>
    <property type="match status" value="1"/>
</dbReference>
<dbReference type="SUPFAM" id="SSF48452">
    <property type="entry name" value="TPR-like"/>
    <property type="match status" value="1"/>
</dbReference>
<evidence type="ECO:0000313" key="4">
    <source>
        <dbReference type="EMBL" id="ORE00078.1"/>
    </source>
</evidence>
<dbReference type="PANTHER" id="PTHR12558:SF13">
    <property type="entry name" value="CELL DIVISION CYCLE PROTEIN 27 HOMOLOG"/>
    <property type="match status" value="1"/>
</dbReference>
<dbReference type="Pfam" id="PF12895">
    <property type="entry name" value="ANAPC3"/>
    <property type="match status" value="1"/>
</dbReference>
<evidence type="ECO:0000313" key="5">
    <source>
        <dbReference type="Proteomes" id="UP000192501"/>
    </source>
</evidence>
<reference evidence="4 5" key="1">
    <citation type="journal article" date="2017" name="Environ. Microbiol.">
        <title>Decay of the glycolytic pathway and adaptation to intranuclear parasitism within Enterocytozoonidae microsporidia.</title>
        <authorList>
            <person name="Wiredu Boakye D."/>
            <person name="Jaroenlak P."/>
            <person name="Prachumwat A."/>
            <person name="Williams T.A."/>
            <person name="Bateman K.S."/>
            <person name="Itsathitphaisarn O."/>
            <person name="Sritunyalucksana K."/>
            <person name="Paszkiewicz K.H."/>
            <person name="Moore K.A."/>
            <person name="Stentiford G.D."/>
            <person name="Williams B.A."/>
        </authorList>
    </citation>
    <scope>NUCLEOTIDE SEQUENCE [LARGE SCALE GENOMIC DNA]</scope>
    <source>
        <strain evidence="5">canceri</strain>
    </source>
</reference>
<accession>A0A1X0QJZ6</accession>
<dbReference type="GO" id="GO:0031145">
    <property type="term" value="P:anaphase-promoting complex-dependent catabolic process"/>
    <property type="evidence" value="ECO:0007669"/>
    <property type="project" value="TreeGrafter"/>
</dbReference>
<sequence length="463" mass="54803">MNKKEIQEKLLNSYKYRDYEISIFLATHLYSSEATDSIKLLLGVLYYEKKDYKRSITFLKNLNTITALFYTTLNYYELKRYKEGLTTILKLDDSIIKDDVENNQIGIFLKNNILLDYNISHIENLKAKLYKALGDLSNFITSCKLSMTSEILYESVNNLFNEKELKVNGTSIIECFYSDLMLKSDDKKYIDHYKKCVPGKGSYALSKIAVENEDYHLFSFLRLYDESFIEGVEDYSTILFRKKKKIELVNLALYLTKWYPNDHRTWMVIGNYYSLIESDLAVKCLMKSKDINETYQVYSLLGFEAASRCQYRLAESFYNSSLKLRKNNHKALFGLGITLDERFQYKNALMYFMKALELNETDKEMQVYFLRFLVKHKKYEKGLEYFISKFNFENNIDLIIDRLLNSIGYNETEELMILEFIEIIYNIHTESKDKISLVVKLLDNIKIRSSSYYKKRALLELNK</sequence>
<dbReference type="Pfam" id="PF13181">
    <property type="entry name" value="TPR_8"/>
    <property type="match status" value="1"/>
</dbReference>
<dbReference type="Gene3D" id="1.25.40.10">
    <property type="entry name" value="Tetratricopeptide repeat domain"/>
    <property type="match status" value="2"/>
</dbReference>
<dbReference type="GO" id="GO:0051301">
    <property type="term" value="P:cell division"/>
    <property type="evidence" value="ECO:0007669"/>
    <property type="project" value="TreeGrafter"/>
</dbReference>
<dbReference type="SMART" id="SM00028">
    <property type="entry name" value="TPR"/>
    <property type="match status" value="2"/>
</dbReference>
<name>A0A1X0QJZ6_9MICR</name>
<dbReference type="EMBL" id="LTAI01000068">
    <property type="protein sequence ID" value="ORE00078.1"/>
    <property type="molecule type" value="Genomic_DNA"/>
</dbReference>
<dbReference type="GO" id="GO:0007091">
    <property type="term" value="P:metaphase/anaphase transition of mitotic cell cycle"/>
    <property type="evidence" value="ECO:0007669"/>
    <property type="project" value="TreeGrafter"/>
</dbReference>
<organism evidence="4 5">
    <name type="scientific">Hepatospora eriocheir</name>
    <dbReference type="NCBI Taxonomy" id="1081669"/>
    <lineage>
        <taxon>Eukaryota</taxon>
        <taxon>Fungi</taxon>
        <taxon>Fungi incertae sedis</taxon>
        <taxon>Microsporidia</taxon>
        <taxon>Hepatosporidae</taxon>
        <taxon>Hepatospora</taxon>
    </lineage>
</organism>
<feature type="repeat" description="TPR" evidence="3">
    <location>
        <begin position="329"/>
        <end position="362"/>
    </location>
</feature>
<dbReference type="Proteomes" id="UP000192501">
    <property type="component" value="Unassembled WGS sequence"/>
</dbReference>
<dbReference type="GO" id="GO:0005680">
    <property type="term" value="C:anaphase-promoting complex"/>
    <property type="evidence" value="ECO:0007669"/>
    <property type="project" value="UniProtKB-ARBA"/>
</dbReference>
<comment type="caution">
    <text evidence="4">The sequence shown here is derived from an EMBL/GenBank/DDBJ whole genome shotgun (WGS) entry which is preliminary data.</text>
</comment>
<gene>
    <name evidence="4" type="primary">CDC27</name>
    <name evidence="4" type="ORF">A0H76_2342</name>
</gene>
<dbReference type="GO" id="GO:0016567">
    <property type="term" value="P:protein ubiquitination"/>
    <property type="evidence" value="ECO:0007669"/>
    <property type="project" value="TreeGrafter"/>
</dbReference>
<dbReference type="GO" id="GO:0005737">
    <property type="term" value="C:cytoplasm"/>
    <property type="evidence" value="ECO:0007669"/>
    <property type="project" value="TreeGrafter"/>
</dbReference>
<dbReference type="PANTHER" id="PTHR12558">
    <property type="entry name" value="CELL DIVISION CYCLE 16,23,27"/>
    <property type="match status" value="1"/>
</dbReference>
<keyword evidence="1 3" id="KW-0802">TPR repeat</keyword>
<dbReference type="InterPro" id="IPR011990">
    <property type="entry name" value="TPR-like_helical_dom_sf"/>
</dbReference>
<comment type="similarity">
    <text evidence="2">Belongs to the APC3/CDC27 family.</text>
</comment>
<evidence type="ECO:0000256" key="1">
    <source>
        <dbReference type="ARBA" id="ARBA00022803"/>
    </source>
</evidence>
<evidence type="ECO:0000256" key="2">
    <source>
        <dbReference type="ARBA" id="ARBA00038210"/>
    </source>
</evidence>
<evidence type="ECO:0000256" key="3">
    <source>
        <dbReference type="PROSITE-ProRule" id="PRU00339"/>
    </source>
</evidence>